<proteinExistence type="predicted"/>
<name>A0A6G4U4R4_9ACTN</name>
<dbReference type="AlphaFoldDB" id="A0A6G4U4R4"/>
<evidence type="ECO:0000313" key="1">
    <source>
        <dbReference type="EMBL" id="NGN67164.1"/>
    </source>
</evidence>
<dbReference type="RefSeq" id="WP_165240464.1">
    <property type="nucleotide sequence ID" value="NZ_JAAKZV010000128.1"/>
</dbReference>
<dbReference type="Proteomes" id="UP000481583">
    <property type="component" value="Unassembled WGS sequence"/>
</dbReference>
<evidence type="ECO:0000313" key="2">
    <source>
        <dbReference type="Proteomes" id="UP000481583"/>
    </source>
</evidence>
<reference evidence="1 2" key="1">
    <citation type="submission" date="2020-02" db="EMBL/GenBank/DDBJ databases">
        <title>Whole-genome analyses of novel actinobacteria.</title>
        <authorList>
            <person name="Sahin N."/>
        </authorList>
    </citation>
    <scope>NUCLEOTIDE SEQUENCE [LARGE SCALE GENOMIC DNA]</scope>
    <source>
        <strain evidence="1 2">A7024</strain>
    </source>
</reference>
<organism evidence="1 2">
    <name type="scientific">Streptomyces coryli</name>
    <dbReference type="NCBI Taxonomy" id="1128680"/>
    <lineage>
        <taxon>Bacteria</taxon>
        <taxon>Bacillati</taxon>
        <taxon>Actinomycetota</taxon>
        <taxon>Actinomycetes</taxon>
        <taxon>Kitasatosporales</taxon>
        <taxon>Streptomycetaceae</taxon>
        <taxon>Streptomyces</taxon>
    </lineage>
</organism>
<gene>
    <name evidence="1" type="ORF">G5C51_25055</name>
</gene>
<protein>
    <submittedName>
        <fullName evidence="1">Uncharacterized protein</fullName>
    </submittedName>
</protein>
<accession>A0A6G4U4R4</accession>
<keyword evidence="2" id="KW-1185">Reference proteome</keyword>
<comment type="caution">
    <text evidence="1">The sequence shown here is derived from an EMBL/GenBank/DDBJ whole genome shotgun (WGS) entry which is preliminary data.</text>
</comment>
<sequence length="161" mass="17505">MSDSTTPPPDPLTTLAHETLAMLAAAQRRQTKLLSELAAMSAQVTELLRRLAPLPSGSPPVQFGSRTRALRLLDRWRRDHLLDESARAVAAYALPIVLNQGELRTAPEVLARFTGLSPRDAAAGLRTLVAAGCLTHVSAPKSNHYPVYRLGTDHRKEDPCP</sequence>
<dbReference type="EMBL" id="JAAKZV010000128">
    <property type="protein sequence ID" value="NGN67164.1"/>
    <property type="molecule type" value="Genomic_DNA"/>
</dbReference>